<evidence type="ECO:0000313" key="1">
    <source>
        <dbReference type="EMBL" id="UMB69013.1"/>
    </source>
</evidence>
<dbReference type="Pfam" id="PF20043">
    <property type="entry name" value="DUF6445"/>
    <property type="match status" value="1"/>
</dbReference>
<organism evidence="1 2">
    <name type="scientific">Mycobacterium paraterrae</name>
    <dbReference type="NCBI Taxonomy" id="577492"/>
    <lineage>
        <taxon>Bacteria</taxon>
        <taxon>Bacillati</taxon>
        <taxon>Actinomycetota</taxon>
        <taxon>Actinomycetes</taxon>
        <taxon>Mycobacteriales</taxon>
        <taxon>Mycobacteriaceae</taxon>
        <taxon>Mycobacterium</taxon>
    </lineage>
</organism>
<sequence length="272" mass="30723">MTGRDAEFRAGQVLRFAGAEAIVVEAGRRHGEPAYLIASGDVRLPMWLPAGVLHRHQRGGRRSAGVFARTVPHLLAVDNFFEDPDEIRAIALAQDYGENLNFFKGSRSKQRFLWPHLREEFGRLLGTPVTKWLEHGANGVFQLTSHQDPLVWHHDTQSYAAAVYLTPDAPPQSGTSFWRDRTYGCRRKPDHPFERNRLGSDQAVAAARSIVYDPYNVEHGDNWELMESVAGLYNRLVIWDASLFHSATTYDHFSSDGTSANRLVQLFFFDVG</sequence>
<reference evidence="1" key="1">
    <citation type="submission" date="2022-08" db="EMBL/GenBank/DDBJ databases">
        <title>Whole genome sequencing of non-tuberculosis mycobacteria type-strains.</title>
        <authorList>
            <person name="Igarashi Y."/>
            <person name="Osugi A."/>
            <person name="Mitarai S."/>
        </authorList>
    </citation>
    <scope>NUCLEOTIDE SEQUENCE</scope>
    <source>
        <strain evidence="1">DSM 45127</strain>
    </source>
</reference>
<name>A0ABY3VHZ4_9MYCO</name>
<dbReference type="InterPro" id="IPR045617">
    <property type="entry name" value="DUF6445"/>
</dbReference>
<gene>
    <name evidence="1" type="ORF">MKK62_21960</name>
</gene>
<dbReference type="EMBL" id="CP092488">
    <property type="protein sequence ID" value="UMB69013.1"/>
    <property type="molecule type" value="Genomic_DNA"/>
</dbReference>
<proteinExistence type="predicted"/>
<protein>
    <submittedName>
        <fullName evidence="1">DUF6445 family protein</fullName>
    </submittedName>
</protein>
<keyword evidence="2" id="KW-1185">Reference proteome</keyword>
<dbReference type="Proteomes" id="UP001055336">
    <property type="component" value="Chromosome"/>
</dbReference>
<evidence type="ECO:0000313" key="2">
    <source>
        <dbReference type="Proteomes" id="UP001055336"/>
    </source>
</evidence>
<dbReference type="RefSeq" id="WP_240260746.1">
    <property type="nucleotide sequence ID" value="NZ_CP092488.2"/>
</dbReference>
<accession>A0ABY3VHZ4</accession>